<accession>A0AAV1LA60</accession>
<evidence type="ECO:0000256" key="1">
    <source>
        <dbReference type="SAM" id="MobiDB-lite"/>
    </source>
</evidence>
<evidence type="ECO:0000256" key="2">
    <source>
        <dbReference type="SAM" id="SignalP"/>
    </source>
</evidence>
<gene>
    <name evidence="3" type="ORF">PARMNEM_LOCUS11875</name>
</gene>
<feature type="region of interest" description="Disordered" evidence="1">
    <location>
        <begin position="72"/>
        <end position="95"/>
    </location>
</feature>
<evidence type="ECO:0000313" key="3">
    <source>
        <dbReference type="EMBL" id="CAK1591700.1"/>
    </source>
</evidence>
<name>A0AAV1LA60_9NEOP</name>
<reference evidence="3 4" key="1">
    <citation type="submission" date="2023-11" db="EMBL/GenBank/DDBJ databases">
        <authorList>
            <person name="Hedman E."/>
            <person name="Englund M."/>
            <person name="Stromberg M."/>
            <person name="Nyberg Akerstrom W."/>
            <person name="Nylinder S."/>
            <person name="Jareborg N."/>
            <person name="Kallberg Y."/>
            <person name="Kronander E."/>
        </authorList>
    </citation>
    <scope>NUCLEOTIDE SEQUENCE [LARGE SCALE GENOMIC DNA]</scope>
</reference>
<feature type="compositionally biased region" description="Basic and acidic residues" evidence="1">
    <location>
        <begin position="79"/>
        <end position="95"/>
    </location>
</feature>
<dbReference type="Proteomes" id="UP001314205">
    <property type="component" value="Unassembled WGS sequence"/>
</dbReference>
<dbReference type="EMBL" id="CAVLGL010000087">
    <property type="protein sequence ID" value="CAK1591700.1"/>
    <property type="molecule type" value="Genomic_DNA"/>
</dbReference>
<keyword evidence="2" id="KW-0732">Signal</keyword>
<protein>
    <submittedName>
        <fullName evidence="3">Uncharacterized protein</fullName>
    </submittedName>
</protein>
<evidence type="ECO:0000313" key="4">
    <source>
        <dbReference type="Proteomes" id="UP001314205"/>
    </source>
</evidence>
<proteinExistence type="predicted"/>
<feature type="chain" id="PRO_5043651280" evidence="2">
    <location>
        <begin position="18"/>
        <end position="217"/>
    </location>
</feature>
<sequence length="217" mass="24520">MRWILLYVCVPLLCCSAVNNMKSLTESMGQEVIEMDSPKELPPYIEEEPSAERDIDIKPITTLLPATKINLKKSSTTKENQRRNKEAEKIDSLQQEEEARIEKELADLYKDSADYKADSAEISKEPSEATNATTQALPEVTTEVTDKPIARAGNEFKFQPDSYNFADVERFRTSIDIIRCDRNRLSGTTKSPSSSGHRYSANVIIIAIFFSKTFLNL</sequence>
<feature type="signal peptide" evidence="2">
    <location>
        <begin position="1"/>
        <end position="17"/>
    </location>
</feature>
<organism evidence="3 4">
    <name type="scientific">Parnassius mnemosyne</name>
    <name type="common">clouded apollo</name>
    <dbReference type="NCBI Taxonomy" id="213953"/>
    <lineage>
        <taxon>Eukaryota</taxon>
        <taxon>Metazoa</taxon>
        <taxon>Ecdysozoa</taxon>
        <taxon>Arthropoda</taxon>
        <taxon>Hexapoda</taxon>
        <taxon>Insecta</taxon>
        <taxon>Pterygota</taxon>
        <taxon>Neoptera</taxon>
        <taxon>Endopterygota</taxon>
        <taxon>Lepidoptera</taxon>
        <taxon>Glossata</taxon>
        <taxon>Ditrysia</taxon>
        <taxon>Papilionoidea</taxon>
        <taxon>Papilionidae</taxon>
        <taxon>Parnassiinae</taxon>
        <taxon>Parnassini</taxon>
        <taxon>Parnassius</taxon>
        <taxon>Driopa</taxon>
    </lineage>
</organism>
<dbReference type="AlphaFoldDB" id="A0AAV1LA60"/>
<keyword evidence="4" id="KW-1185">Reference proteome</keyword>
<comment type="caution">
    <text evidence="3">The sequence shown here is derived from an EMBL/GenBank/DDBJ whole genome shotgun (WGS) entry which is preliminary data.</text>
</comment>